<name>A0ABW4X1Q3_9BACT</name>
<keyword evidence="5" id="KW-1185">Reference proteome</keyword>
<evidence type="ECO:0000313" key="4">
    <source>
        <dbReference type="EMBL" id="MFD2068912.1"/>
    </source>
</evidence>
<protein>
    <submittedName>
        <fullName evidence="4">SDR family NAD(P)-dependent oxidoreductase</fullName>
        <ecNumber evidence="4">1.-.-.-</ecNumber>
    </submittedName>
</protein>
<dbReference type="PANTHER" id="PTHR42901">
    <property type="entry name" value="ALCOHOL DEHYDROGENASE"/>
    <property type="match status" value="1"/>
</dbReference>
<evidence type="ECO:0000256" key="2">
    <source>
        <dbReference type="ARBA" id="ARBA00023002"/>
    </source>
</evidence>
<dbReference type="SUPFAM" id="SSF51735">
    <property type="entry name" value="NAD(P)-binding Rossmann-fold domains"/>
    <property type="match status" value="1"/>
</dbReference>
<accession>A0ABW4X1Q3</accession>
<evidence type="ECO:0000256" key="1">
    <source>
        <dbReference type="ARBA" id="ARBA00006484"/>
    </source>
</evidence>
<dbReference type="CDD" id="cd05233">
    <property type="entry name" value="SDR_c"/>
    <property type="match status" value="1"/>
</dbReference>
<proteinExistence type="inferred from homology"/>
<keyword evidence="2 4" id="KW-0560">Oxidoreductase</keyword>
<dbReference type="Proteomes" id="UP001597369">
    <property type="component" value="Unassembled WGS sequence"/>
</dbReference>
<evidence type="ECO:0000313" key="5">
    <source>
        <dbReference type="Proteomes" id="UP001597369"/>
    </source>
</evidence>
<sequence length="307" mass="34123">MSIDKNYTLITGASAGIGKAMAEECARRLQNLILVALPGTGLETVGDFLGSKYKVDVKTLELNLVKPHAISYLYDWCQQQNLRINILINNAGTGNYSSFVSTSLEQYQKMIHLNSATVVSLTKMFVPKLMEHSKSYILNVGSFVSLMSVPYKSVYSATKSFVLAFSRALQSELQQHGVYVSCICPGPTSTETVIKRNKSLGRKSDILMQTPGQVAKLAIDGLLKKKGLIIPGWKNKVILRLGPLLPFRLRSYILESIFKSGIQKQSEEETGSVNLRTSEEEKKCLPPFIGIRSYSNYMFKKNFSEVA</sequence>
<evidence type="ECO:0000256" key="3">
    <source>
        <dbReference type="RuleBase" id="RU000363"/>
    </source>
</evidence>
<dbReference type="RefSeq" id="WP_229957704.1">
    <property type="nucleotide sequence ID" value="NZ_JAJJWI010000001.1"/>
</dbReference>
<dbReference type="EC" id="1.-.-.-" evidence="4"/>
<dbReference type="PIRSF" id="PIRSF000126">
    <property type="entry name" value="11-beta-HSD1"/>
    <property type="match status" value="1"/>
</dbReference>
<gene>
    <name evidence="4" type="ORF">ACFSKU_18630</name>
</gene>
<comment type="similarity">
    <text evidence="1 3">Belongs to the short-chain dehydrogenases/reductases (SDR) family.</text>
</comment>
<dbReference type="InterPro" id="IPR036291">
    <property type="entry name" value="NAD(P)-bd_dom_sf"/>
</dbReference>
<dbReference type="PRINTS" id="PR00080">
    <property type="entry name" value="SDRFAMILY"/>
</dbReference>
<dbReference type="Gene3D" id="3.40.50.720">
    <property type="entry name" value="NAD(P)-binding Rossmann-like Domain"/>
    <property type="match status" value="1"/>
</dbReference>
<dbReference type="PROSITE" id="PS00061">
    <property type="entry name" value="ADH_SHORT"/>
    <property type="match status" value="1"/>
</dbReference>
<dbReference type="Pfam" id="PF00106">
    <property type="entry name" value="adh_short"/>
    <property type="match status" value="1"/>
</dbReference>
<dbReference type="GO" id="GO:0016491">
    <property type="term" value="F:oxidoreductase activity"/>
    <property type="evidence" value="ECO:0007669"/>
    <property type="project" value="UniProtKB-KW"/>
</dbReference>
<comment type="caution">
    <text evidence="4">The sequence shown here is derived from an EMBL/GenBank/DDBJ whole genome shotgun (WGS) entry which is preliminary data.</text>
</comment>
<organism evidence="4 5">
    <name type="scientific">Pontibacter silvestris</name>
    <dbReference type="NCBI Taxonomy" id="2305183"/>
    <lineage>
        <taxon>Bacteria</taxon>
        <taxon>Pseudomonadati</taxon>
        <taxon>Bacteroidota</taxon>
        <taxon>Cytophagia</taxon>
        <taxon>Cytophagales</taxon>
        <taxon>Hymenobacteraceae</taxon>
        <taxon>Pontibacter</taxon>
    </lineage>
</organism>
<reference evidence="5" key="1">
    <citation type="journal article" date="2019" name="Int. J. Syst. Evol. Microbiol.">
        <title>The Global Catalogue of Microorganisms (GCM) 10K type strain sequencing project: providing services to taxonomists for standard genome sequencing and annotation.</title>
        <authorList>
            <consortium name="The Broad Institute Genomics Platform"/>
            <consortium name="The Broad Institute Genome Sequencing Center for Infectious Disease"/>
            <person name="Wu L."/>
            <person name="Ma J."/>
        </authorList>
    </citation>
    <scope>NUCLEOTIDE SEQUENCE [LARGE SCALE GENOMIC DNA]</scope>
    <source>
        <strain evidence="5">JCM 16545</strain>
    </source>
</reference>
<dbReference type="InterPro" id="IPR020904">
    <property type="entry name" value="Sc_DH/Rdtase_CS"/>
</dbReference>
<dbReference type="PANTHER" id="PTHR42901:SF1">
    <property type="entry name" value="ALCOHOL DEHYDROGENASE"/>
    <property type="match status" value="1"/>
</dbReference>
<dbReference type="InterPro" id="IPR002347">
    <property type="entry name" value="SDR_fam"/>
</dbReference>
<dbReference type="EMBL" id="JBHUHV010000058">
    <property type="protein sequence ID" value="MFD2068912.1"/>
    <property type="molecule type" value="Genomic_DNA"/>
</dbReference>
<dbReference type="PRINTS" id="PR00081">
    <property type="entry name" value="GDHRDH"/>
</dbReference>